<keyword evidence="4" id="KW-1185">Reference proteome</keyword>
<reference evidence="3 4" key="1">
    <citation type="submission" date="2018-10" db="EMBL/GenBank/DDBJ databases">
        <title>A high-quality apple genome assembly.</title>
        <authorList>
            <person name="Hu J."/>
        </authorList>
    </citation>
    <scope>NUCLEOTIDE SEQUENCE [LARGE SCALE GENOMIC DNA]</scope>
    <source>
        <strain evidence="4">cv. HFTH1</strain>
        <tissue evidence="3">Young leaf</tissue>
    </source>
</reference>
<accession>A0A498IG75</accession>
<gene>
    <name evidence="3" type="ORF">DVH24_041410</name>
</gene>
<dbReference type="InterPro" id="IPR004332">
    <property type="entry name" value="Transposase_MuDR"/>
</dbReference>
<dbReference type="Proteomes" id="UP000290289">
    <property type="component" value="Chromosome 13"/>
</dbReference>
<sequence>MQLKFNNMVMFDIELHFQSNPTRKSVNIDSDKYSLIDLYDHVFSLCINKEDARIWNFWLSLGTQVLLFELHMKFVVDLYFDIVNENENEGSSGDEDIGEGENELFPFTDDEDNDLKPNINSEDVVNGNEYEDYTSNATSDYSIDGYGQDLDNDDGLSDYNSDSNHDKVVSSEDEEEVDYMKGLSKRLYKDYLSGNVELKDDYVIQKGFEIHRKKNERTRVTTVCKAIGCTWCIHASPTPTMSLITYMIKSYNNEHICTKGKKNSNATST</sequence>
<comment type="caution">
    <text evidence="3">The sequence shown here is derived from an EMBL/GenBank/DDBJ whole genome shotgun (WGS) entry which is preliminary data.</text>
</comment>
<dbReference type="Pfam" id="PF03108">
    <property type="entry name" value="DBD_Tnp_Mut"/>
    <property type="match status" value="1"/>
</dbReference>
<feature type="domain" description="Transposase MuDR plant" evidence="2">
    <location>
        <begin position="201"/>
        <end position="243"/>
    </location>
</feature>
<evidence type="ECO:0000259" key="2">
    <source>
        <dbReference type="Pfam" id="PF03108"/>
    </source>
</evidence>
<feature type="region of interest" description="Disordered" evidence="1">
    <location>
        <begin position="107"/>
        <end position="141"/>
    </location>
</feature>
<organism evidence="3 4">
    <name type="scientific">Malus domestica</name>
    <name type="common">Apple</name>
    <name type="synonym">Pyrus malus</name>
    <dbReference type="NCBI Taxonomy" id="3750"/>
    <lineage>
        <taxon>Eukaryota</taxon>
        <taxon>Viridiplantae</taxon>
        <taxon>Streptophyta</taxon>
        <taxon>Embryophyta</taxon>
        <taxon>Tracheophyta</taxon>
        <taxon>Spermatophyta</taxon>
        <taxon>Magnoliopsida</taxon>
        <taxon>eudicotyledons</taxon>
        <taxon>Gunneridae</taxon>
        <taxon>Pentapetalae</taxon>
        <taxon>rosids</taxon>
        <taxon>fabids</taxon>
        <taxon>Rosales</taxon>
        <taxon>Rosaceae</taxon>
        <taxon>Amygdaloideae</taxon>
        <taxon>Maleae</taxon>
        <taxon>Malus</taxon>
    </lineage>
</organism>
<evidence type="ECO:0000313" key="4">
    <source>
        <dbReference type="Proteomes" id="UP000290289"/>
    </source>
</evidence>
<evidence type="ECO:0000256" key="1">
    <source>
        <dbReference type="SAM" id="MobiDB-lite"/>
    </source>
</evidence>
<proteinExistence type="predicted"/>
<protein>
    <recommendedName>
        <fullName evidence="2">Transposase MuDR plant domain-containing protein</fullName>
    </recommendedName>
</protein>
<dbReference type="EMBL" id="RDQH01000339">
    <property type="protein sequence ID" value="RXH80263.1"/>
    <property type="molecule type" value="Genomic_DNA"/>
</dbReference>
<name>A0A498IG75_MALDO</name>
<dbReference type="AlphaFoldDB" id="A0A498IG75"/>
<evidence type="ECO:0000313" key="3">
    <source>
        <dbReference type="EMBL" id="RXH80263.1"/>
    </source>
</evidence>